<organism evidence="6 7">
    <name type="scientific">Athelia psychrophila</name>
    <dbReference type="NCBI Taxonomy" id="1759441"/>
    <lineage>
        <taxon>Eukaryota</taxon>
        <taxon>Fungi</taxon>
        <taxon>Dikarya</taxon>
        <taxon>Basidiomycota</taxon>
        <taxon>Agaricomycotina</taxon>
        <taxon>Agaricomycetes</taxon>
        <taxon>Agaricomycetidae</taxon>
        <taxon>Atheliales</taxon>
        <taxon>Atheliaceae</taxon>
        <taxon>Athelia</taxon>
    </lineage>
</organism>
<dbReference type="Proteomes" id="UP000076532">
    <property type="component" value="Unassembled WGS sequence"/>
</dbReference>
<dbReference type="AlphaFoldDB" id="A0A166N8H6"/>
<sequence>MLAIVTPVLLFISFLLLLLVTLSVPIARTIYLFDIIANVGSSLLSSGASGSVKFGVFGYCLSGVDVSVFGSQHNTSAECSKPHLGYTFDQALGNALHISGYENLISRALTAALVLHPIACGLTFLALLMSLFMTKRGQTGASRVASLFTLGSGILAALITTIAFFIDVGLVASVRHKVRNDTNGDVTLNWGNAVWMILGAAVGIWAAVVGACASLCGGSRRRKGETY</sequence>
<evidence type="ECO:0000256" key="2">
    <source>
        <dbReference type="ARBA" id="ARBA00022692"/>
    </source>
</evidence>
<gene>
    <name evidence="6" type="ORF">FIBSPDRAFT_856522</name>
</gene>
<dbReference type="GO" id="GO:0032153">
    <property type="term" value="C:cell division site"/>
    <property type="evidence" value="ECO:0007669"/>
    <property type="project" value="TreeGrafter"/>
</dbReference>
<dbReference type="OrthoDB" id="2354757at2759"/>
<keyword evidence="4 5" id="KW-0472">Membrane</keyword>
<proteinExistence type="predicted"/>
<reference evidence="6 7" key="1">
    <citation type="journal article" date="2016" name="Mol. Biol. Evol.">
        <title>Comparative Genomics of Early-Diverging Mushroom-Forming Fungi Provides Insights into the Origins of Lignocellulose Decay Capabilities.</title>
        <authorList>
            <person name="Nagy L.G."/>
            <person name="Riley R."/>
            <person name="Tritt A."/>
            <person name="Adam C."/>
            <person name="Daum C."/>
            <person name="Floudas D."/>
            <person name="Sun H."/>
            <person name="Yadav J.S."/>
            <person name="Pangilinan J."/>
            <person name="Larsson K.H."/>
            <person name="Matsuura K."/>
            <person name="Barry K."/>
            <person name="Labutti K."/>
            <person name="Kuo R."/>
            <person name="Ohm R.A."/>
            <person name="Bhattacharya S.S."/>
            <person name="Shirouzu T."/>
            <person name="Yoshinaga Y."/>
            <person name="Martin F.M."/>
            <person name="Grigoriev I.V."/>
            <person name="Hibbett D.S."/>
        </authorList>
    </citation>
    <scope>NUCLEOTIDE SEQUENCE [LARGE SCALE GENOMIC DNA]</scope>
    <source>
        <strain evidence="6 7">CBS 109695</strain>
    </source>
</reference>
<keyword evidence="2 5" id="KW-0812">Transmembrane</keyword>
<evidence type="ECO:0000313" key="6">
    <source>
        <dbReference type="EMBL" id="KZP24754.1"/>
    </source>
</evidence>
<dbReference type="GO" id="GO:0035838">
    <property type="term" value="C:growing cell tip"/>
    <property type="evidence" value="ECO:0007669"/>
    <property type="project" value="TreeGrafter"/>
</dbReference>
<feature type="transmembrane region" description="Helical" evidence="5">
    <location>
        <begin position="108"/>
        <end position="132"/>
    </location>
</feature>
<evidence type="ECO:0000313" key="7">
    <source>
        <dbReference type="Proteomes" id="UP000076532"/>
    </source>
</evidence>
<evidence type="ECO:0000256" key="3">
    <source>
        <dbReference type="ARBA" id="ARBA00022989"/>
    </source>
</evidence>
<accession>A0A166N8H6</accession>
<keyword evidence="7" id="KW-1185">Reference proteome</keyword>
<keyword evidence="3 5" id="KW-1133">Transmembrane helix</keyword>
<evidence type="ECO:0000256" key="1">
    <source>
        <dbReference type="ARBA" id="ARBA00004141"/>
    </source>
</evidence>
<protein>
    <submittedName>
        <fullName evidence="6">Pali-domain-containing protein</fullName>
    </submittedName>
</protein>
<dbReference type="GO" id="GO:0005886">
    <property type="term" value="C:plasma membrane"/>
    <property type="evidence" value="ECO:0007669"/>
    <property type="project" value="InterPro"/>
</dbReference>
<dbReference type="PANTHER" id="PTHR28013">
    <property type="entry name" value="PROTEIN DCV1-RELATED"/>
    <property type="match status" value="1"/>
</dbReference>
<dbReference type="InterPro" id="IPR051380">
    <property type="entry name" value="pH-response_reg_palI/RIM9"/>
</dbReference>
<feature type="transmembrane region" description="Helical" evidence="5">
    <location>
        <begin position="144"/>
        <end position="173"/>
    </location>
</feature>
<dbReference type="PANTHER" id="PTHR28013:SF3">
    <property type="entry name" value="PROTEIN DCV1-RELATED"/>
    <property type="match status" value="1"/>
</dbReference>
<dbReference type="InterPro" id="IPR009571">
    <property type="entry name" value="SUR7/Rim9-like_fungi"/>
</dbReference>
<evidence type="ECO:0000256" key="5">
    <source>
        <dbReference type="SAM" id="Phobius"/>
    </source>
</evidence>
<dbReference type="Pfam" id="PF06687">
    <property type="entry name" value="SUR7"/>
    <property type="match status" value="1"/>
</dbReference>
<name>A0A166N8H6_9AGAM</name>
<dbReference type="EMBL" id="KV417524">
    <property type="protein sequence ID" value="KZP24754.1"/>
    <property type="molecule type" value="Genomic_DNA"/>
</dbReference>
<evidence type="ECO:0000256" key="4">
    <source>
        <dbReference type="ARBA" id="ARBA00023136"/>
    </source>
</evidence>
<comment type="subcellular location">
    <subcellularLocation>
        <location evidence="1">Membrane</location>
        <topology evidence="1">Multi-pass membrane protein</topology>
    </subcellularLocation>
</comment>
<dbReference type="STRING" id="436010.A0A166N8H6"/>
<feature type="transmembrane region" description="Helical" evidence="5">
    <location>
        <begin position="193"/>
        <end position="216"/>
    </location>
</feature>